<dbReference type="PaxDb" id="121845-A0A1S3DC73"/>
<keyword evidence="3" id="KW-1185">Reference proteome</keyword>
<dbReference type="RefSeq" id="XP_026684218.1">
    <property type="nucleotide sequence ID" value="XM_026828417.1"/>
</dbReference>
<reference evidence="4 5" key="1">
    <citation type="submission" date="2023-09" db="UniProtKB">
        <authorList>
            <consortium name="RefSeq"/>
        </authorList>
    </citation>
    <scope>IDENTIFICATION</scope>
</reference>
<evidence type="ECO:0000313" key="4">
    <source>
        <dbReference type="RefSeq" id="XP_008479002.1"/>
    </source>
</evidence>
<dbReference type="Proteomes" id="UP000079169">
    <property type="component" value="Unplaced"/>
</dbReference>
<feature type="signal peptide" evidence="2">
    <location>
        <begin position="1"/>
        <end position="21"/>
    </location>
</feature>
<accession>A0A1S3DC73</accession>
<keyword evidence="2" id="KW-0732">Signal</keyword>
<dbReference type="GeneID" id="103515838"/>
<sequence>MKNFILVLVLMAIVCLASVFGTPVKGDPAENVRPVRSADPSKGKGGGYYKGGGGGGYYKGGGGGYKGGYKGGKGHHG</sequence>
<protein>
    <submittedName>
        <fullName evidence="4">Dormancy-associated protein 2-like isoform X1</fullName>
    </submittedName>
    <submittedName>
        <fullName evidence="5">Dormancy-associated protein 2-like isoform X2</fullName>
    </submittedName>
    <submittedName>
        <fullName evidence="6">Dormancy-associated protein 2-like isoform X3</fullName>
    </submittedName>
</protein>
<feature type="compositionally biased region" description="Gly residues" evidence="1">
    <location>
        <begin position="43"/>
        <end position="64"/>
    </location>
</feature>
<proteinExistence type="predicted"/>
<feature type="region of interest" description="Disordered" evidence="1">
    <location>
        <begin position="28"/>
        <end position="64"/>
    </location>
</feature>
<evidence type="ECO:0000313" key="3">
    <source>
        <dbReference type="Proteomes" id="UP000079169"/>
    </source>
</evidence>
<gene>
    <name evidence="4 5 6" type="primary">LOC103515838</name>
</gene>
<evidence type="ECO:0000313" key="5">
    <source>
        <dbReference type="RefSeq" id="XP_008479003.1"/>
    </source>
</evidence>
<dbReference type="AlphaFoldDB" id="A0A1S3DC73"/>
<name>A0A1S3DC73_DIACI</name>
<dbReference type="RefSeq" id="XP_008479002.1">
    <property type="nucleotide sequence ID" value="XM_008480780.3"/>
</dbReference>
<evidence type="ECO:0000256" key="1">
    <source>
        <dbReference type="SAM" id="MobiDB-lite"/>
    </source>
</evidence>
<evidence type="ECO:0000256" key="2">
    <source>
        <dbReference type="SAM" id="SignalP"/>
    </source>
</evidence>
<dbReference type="KEGG" id="dci:103515838"/>
<organism evidence="4">
    <name type="scientific">Diaphorina citri</name>
    <name type="common">Asian citrus psyllid</name>
    <dbReference type="NCBI Taxonomy" id="121845"/>
    <lineage>
        <taxon>Eukaryota</taxon>
        <taxon>Metazoa</taxon>
        <taxon>Ecdysozoa</taxon>
        <taxon>Arthropoda</taxon>
        <taxon>Hexapoda</taxon>
        <taxon>Insecta</taxon>
        <taxon>Pterygota</taxon>
        <taxon>Neoptera</taxon>
        <taxon>Paraneoptera</taxon>
        <taxon>Hemiptera</taxon>
        <taxon>Sternorrhyncha</taxon>
        <taxon>Psylloidea</taxon>
        <taxon>Psyllidae</taxon>
        <taxon>Diaphorininae</taxon>
        <taxon>Diaphorina</taxon>
    </lineage>
</organism>
<feature type="chain" id="PRO_5010479149" evidence="2">
    <location>
        <begin position="22"/>
        <end position="77"/>
    </location>
</feature>
<dbReference type="STRING" id="121845.A0A1S3DC73"/>
<evidence type="ECO:0000313" key="6">
    <source>
        <dbReference type="RefSeq" id="XP_026684218.1"/>
    </source>
</evidence>
<dbReference type="RefSeq" id="XP_008479003.1">
    <property type="nucleotide sequence ID" value="XM_008480781.3"/>
</dbReference>